<protein>
    <submittedName>
        <fullName evidence="2">Coiled-coil domain-containing protein 148</fullName>
    </submittedName>
</protein>
<dbReference type="EMBL" id="SRLO01000026">
    <property type="protein sequence ID" value="TNN84525.1"/>
    <property type="molecule type" value="Genomic_DNA"/>
</dbReference>
<evidence type="ECO:0000313" key="3">
    <source>
        <dbReference type="Proteomes" id="UP000314294"/>
    </source>
</evidence>
<dbReference type="OrthoDB" id="448087at2759"/>
<organism evidence="2 3">
    <name type="scientific">Liparis tanakae</name>
    <name type="common">Tanaka's snailfish</name>
    <dbReference type="NCBI Taxonomy" id="230148"/>
    <lineage>
        <taxon>Eukaryota</taxon>
        <taxon>Metazoa</taxon>
        <taxon>Chordata</taxon>
        <taxon>Craniata</taxon>
        <taxon>Vertebrata</taxon>
        <taxon>Euteleostomi</taxon>
        <taxon>Actinopterygii</taxon>
        <taxon>Neopterygii</taxon>
        <taxon>Teleostei</taxon>
        <taxon>Neoteleostei</taxon>
        <taxon>Acanthomorphata</taxon>
        <taxon>Eupercaria</taxon>
        <taxon>Perciformes</taxon>
        <taxon>Cottioidei</taxon>
        <taxon>Cottales</taxon>
        <taxon>Liparidae</taxon>
        <taxon>Liparis</taxon>
    </lineage>
</organism>
<comment type="caution">
    <text evidence="2">The sequence shown here is derived from an EMBL/GenBank/DDBJ whole genome shotgun (WGS) entry which is preliminary data.</text>
</comment>
<dbReference type="AlphaFoldDB" id="A0A4Z2J2E3"/>
<dbReference type="PANTHER" id="PTHR21549:SF1">
    <property type="entry name" value="COILED-COIL DOMAIN-CONTAINING PROTEIN 148"/>
    <property type="match status" value="1"/>
</dbReference>
<dbReference type="PANTHER" id="PTHR21549">
    <property type="entry name" value="MUTATED IN BLADDER CANCER 1"/>
    <property type="match status" value="1"/>
</dbReference>
<name>A0A4Z2J2E3_9TELE</name>
<proteinExistence type="predicted"/>
<dbReference type="Proteomes" id="UP000314294">
    <property type="component" value="Unassembled WGS sequence"/>
</dbReference>
<evidence type="ECO:0000256" key="1">
    <source>
        <dbReference type="ARBA" id="ARBA00023054"/>
    </source>
</evidence>
<keyword evidence="1" id="KW-0175">Coiled coil</keyword>
<keyword evidence="3" id="KW-1185">Reference proteome</keyword>
<accession>A0A4Z2J2E3</accession>
<sequence length="174" mass="20142">MEEELFCVGCQERWVTSGGAEEPFGSDVLTLCVGCAPSRVLFRADMLQRRREEREAQELEWQREEEEKHNRLEVLRNQVRVVAEADPERMMADTAAWKGRHVTVEEFELRRPLYSINTYTDTQIVSDPRVRVERALRDAGLQHSQYAKEVLSIVTPFDALKHIVSDIEEPQQAA</sequence>
<gene>
    <name evidence="2" type="primary">CCDC148_0</name>
    <name evidence="2" type="ORF">EYF80_005225</name>
</gene>
<reference evidence="2 3" key="1">
    <citation type="submission" date="2019-03" db="EMBL/GenBank/DDBJ databases">
        <title>First draft genome of Liparis tanakae, snailfish: a comprehensive survey of snailfish specific genes.</title>
        <authorList>
            <person name="Kim W."/>
            <person name="Song I."/>
            <person name="Jeong J.-H."/>
            <person name="Kim D."/>
            <person name="Kim S."/>
            <person name="Ryu S."/>
            <person name="Song J.Y."/>
            <person name="Lee S.K."/>
        </authorList>
    </citation>
    <scope>NUCLEOTIDE SEQUENCE [LARGE SCALE GENOMIC DNA]</scope>
    <source>
        <tissue evidence="2">Muscle</tissue>
    </source>
</reference>
<evidence type="ECO:0000313" key="2">
    <source>
        <dbReference type="EMBL" id="TNN84525.1"/>
    </source>
</evidence>
<dbReference type="InterPro" id="IPR039902">
    <property type="entry name" value="CCDC148/CCDC112"/>
</dbReference>